<reference evidence="3" key="1">
    <citation type="journal article" date="2023" name="Mol. Phylogenet. Evol.">
        <title>Genome-scale phylogeny and comparative genomics of the fungal order Sordariales.</title>
        <authorList>
            <person name="Hensen N."/>
            <person name="Bonometti L."/>
            <person name="Westerberg I."/>
            <person name="Brannstrom I.O."/>
            <person name="Guillou S."/>
            <person name="Cros-Aarteil S."/>
            <person name="Calhoun S."/>
            <person name="Haridas S."/>
            <person name="Kuo A."/>
            <person name="Mondo S."/>
            <person name="Pangilinan J."/>
            <person name="Riley R."/>
            <person name="LaButti K."/>
            <person name="Andreopoulos B."/>
            <person name="Lipzen A."/>
            <person name="Chen C."/>
            <person name="Yan M."/>
            <person name="Daum C."/>
            <person name="Ng V."/>
            <person name="Clum A."/>
            <person name="Steindorff A."/>
            <person name="Ohm R.A."/>
            <person name="Martin F."/>
            <person name="Silar P."/>
            <person name="Natvig D.O."/>
            <person name="Lalanne C."/>
            <person name="Gautier V."/>
            <person name="Ament-Velasquez S.L."/>
            <person name="Kruys A."/>
            <person name="Hutchinson M.I."/>
            <person name="Powell A.J."/>
            <person name="Barry K."/>
            <person name="Miller A.N."/>
            <person name="Grigoriev I.V."/>
            <person name="Debuchy R."/>
            <person name="Gladieux P."/>
            <person name="Hiltunen Thoren M."/>
            <person name="Johannesson H."/>
        </authorList>
    </citation>
    <scope>NUCLEOTIDE SEQUENCE</scope>
    <source>
        <strain evidence="3">PSN243</strain>
    </source>
</reference>
<organism evidence="3 4">
    <name type="scientific">Podospora aff. communis PSN243</name>
    <dbReference type="NCBI Taxonomy" id="3040156"/>
    <lineage>
        <taxon>Eukaryota</taxon>
        <taxon>Fungi</taxon>
        <taxon>Dikarya</taxon>
        <taxon>Ascomycota</taxon>
        <taxon>Pezizomycotina</taxon>
        <taxon>Sordariomycetes</taxon>
        <taxon>Sordariomycetidae</taxon>
        <taxon>Sordariales</taxon>
        <taxon>Podosporaceae</taxon>
        <taxon>Podospora</taxon>
    </lineage>
</organism>
<gene>
    <name evidence="3" type="ORF">QBC34DRAFT_474583</name>
</gene>
<dbReference type="Pfam" id="PF01738">
    <property type="entry name" value="DLH"/>
    <property type="match status" value="1"/>
</dbReference>
<name>A0AAV9GBN0_9PEZI</name>
<dbReference type="GO" id="GO:0016787">
    <property type="term" value="F:hydrolase activity"/>
    <property type="evidence" value="ECO:0007669"/>
    <property type="project" value="UniProtKB-KW"/>
</dbReference>
<feature type="domain" description="Dienelactone hydrolase" evidence="2">
    <location>
        <begin position="64"/>
        <end position="269"/>
    </location>
</feature>
<keyword evidence="3" id="KW-0378">Hydrolase</keyword>
<dbReference type="Proteomes" id="UP001321760">
    <property type="component" value="Unassembled WGS sequence"/>
</dbReference>
<accession>A0AAV9GBN0</accession>
<sequence>MRFSLASIASALLLSTGVDAIPLLPKGPVNPNVIAHTGKPVGSLQKIQNVTTYITRPRNLLTSWPRRKTAVVYLTDVFGIELPQNKLLADSFARAGYLTVAPDMFQGEALSTDIDLPTFNMGAFLAKHTTAVQDPIIAKAVAWARAQPGIDKVAVAGYCWGGKYAFRFLADGKGVDAAFSAHPSLLLDPEVTAITKPVSVAYAEVDDLLLPARRGELEGLLLGTGKAYQTTLYSGTHHGFAVRAEINDPEQKFGKEEAFLQAVRWFDHHL</sequence>
<reference evidence="3" key="2">
    <citation type="submission" date="2023-05" db="EMBL/GenBank/DDBJ databases">
        <authorList>
            <consortium name="Lawrence Berkeley National Laboratory"/>
            <person name="Steindorff A."/>
            <person name="Hensen N."/>
            <person name="Bonometti L."/>
            <person name="Westerberg I."/>
            <person name="Brannstrom I.O."/>
            <person name="Guillou S."/>
            <person name="Cros-Aarteil S."/>
            <person name="Calhoun S."/>
            <person name="Haridas S."/>
            <person name="Kuo A."/>
            <person name="Mondo S."/>
            <person name="Pangilinan J."/>
            <person name="Riley R."/>
            <person name="Labutti K."/>
            <person name="Andreopoulos B."/>
            <person name="Lipzen A."/>
            <person name="Chen C."/>
            <person name="Yanf M."/>
            <person name="Daum C."/>
            <person name="Ng V."/>
            <person name="Clum A."/>
            <person name="Ohm R."/>
            <person name="Martin F."/>
            <person name="Silar P."/>
            <person name="Natvig D."/>
            <person name="Lalanne C."/>
            <person name="Gautier V."/>
            <person name="Ament-Velasquez S.L."/>
            <person name="Kruys A."/>
            <person name="Hutchinson M.I."/>
            <person name="Powell A.J."/>
            <person name="Barry K."/>
            <person name="Miller A.N."/>
            <person name="Grigoriev I.V."/>
            <person name="Debuchy R."/>
            <person name="Gladieux P."/>
            <person name="Thoren M.H."/>
            <person name="Johannesson H."/>
        </authorList>
    </citation>
    <scope>NUCLEOTIDE SEQUENCE</scope>
    <source>
        <strain evidence="3">PSN243</strain>
    </source>
</reference>
<evidence type="ECO:0000313" key="3">
    <source>
        <dbReference type="EMBL" id="KAK4444607.1"/>
    </source>
</evidence>
<evidence type="ECO:0000256" key="1">
    <source>
        <dbReference type="SAM" id="SignalP"/>
    </source>
</evidence>
<dbReference type="AlphaFoldDB" id="A0AAV9GBN0"/>
<dbReference type="Gene3D" id="3.40.50.1820">
    <property type="entry name" value="alpha/beta hydrolase"/>
    <property type="match status" value="1"/>
</dbReference>
<proteinExistence type="predicted"/>
<evidence type="ECO:0000313" key="4">
    <source>
        <dbReference type="Proteomes" id="UP001321760"/>
    </source>
</evidence>
<dbReference type="EMBL" id="MU865975">
    <property type="protein sequence ID" value="KAK4444607.1"/>
    <property type="molecule type" value="Genomic_DNA"/>
</dbReference>
<protein>
    <submittedName>
        <fullName evidence="3">Dienelactone hydrolase family-domain-containing protein</fullName>
    </submittedName>
</protein>
<keyword evidence="4" id="KW-1185">Reference proteome</keyword>
<dbReference type="InterPro" id="IPR002925">
    <property type="entry name" value="Dienelactn_hydro"/>
</dbReference>
<dbReference type="SUPFAM" id="SSF53474">
    <property type="entry name" value="alpha/beta-Hydrolases"/>
    <property type="match status" value="1"/>
</dbReference>
<comment type="caution">
    <text evidence="3">The sequence shown here is derived from an EMBL/GenBank/DDBJ whole genome shotgun (WGS) entry which is preliminary data.</text>
</comment>
<feature type="signal peptide" evidence="1">
    <location>
        <begin position="1"/>
        <end position="20"/>
    </location>
</feature>
<dbReference type="PANTHER" id="PTHR17630">
    <property type="entry name" value="DIENELACTONE HYDROLASE"/>
    <property type="match status" value="1"/>
</dbReference>
<dbReference type="InterPro" id="IPR029058">
    <property type="entry name" value="AB_hydrolase_fold"/>
</dbReference>
<keyword evidence="1" id="KW-0732">Signal</keyword>
<feature type="chain" id="PRO_5043810109" evidence="1">
    <location>
        <begin position="21"/>
        <end position="270"/>
    </location>
</feature>
<evidence type="ECO:0000259" key="2">
    <source>
        <dbReference type="Pfam" id="PF01738"/>
    </source>
</evidence>
<dbReference type="PANTHER" id="PTHR17630:SF44">
    <property type="entry name" value="PROTEIN AIM2"/>
    <property type="match status" value="1"/>
</dbReference>